<evidence type="ECO:0000259" key="9">
    <source>
        <dbReference type="PROSITE" id="PS50950"/>
    </source>
</evidence>
<dbReference type="SUPFAM" id="SSF57716">
    <property type="entry name" value="Glucocorticoid receptor-like (DNA-binding domain)"/>
    <property type="match status" value="1"/>
</dbReference>
<dbReference type="PROSITE" id="PS50950">
    <property type="entry name" value="ZF_THAP"/>
    <property type="match status" value="1"/>
</dbReference>
<keyword evidence="7" id="KW-0175">Coiled coil</keyword>
<sequence>MPTHCCVPECNQKGVKSPTGFFEFPNQSSLRKRWIHAIQGDGGKNWQITRDTKVCSLHFRREDLRKSLAGRTYLVDGCVPSRFAWSIPSPRKRKAPTERLPLPIPLSSKKRLFTSDTSSEINIASSAVESSNEIFPSTSGGNETNEPGNETDEPDISVESNVEMDQGKKVEDLEARLLQSEKELAILRKELERKIIENEQHQETLSSRLFSLDRFKSNADVNFYTGLPNYATLISIFEFLNPGEDCENIRSRISSDVPEEFYNSESDDEEDTSTTKRGRRRKLKPLEEFFIVLCRLRRGFSERHLANLYGSISDREIVVRSGLLSQAFDDGDSVMADKGFQIQDILPLGVTLNIPPFLGGDSQMSAEDVVRTQQIASLRIHVERAINKIKNFRIWQRVVPLSLFGVVNQMWSVCAFMCNVHDPLISG</sequence>
<dbReference type="Proteomes" id="UP001159405">
    <property type="component" value="Unassembled WGS sequence"/>
</dbReference>
<dbReference type="PANTHER" id="PTHR23080">
    <property type="entry name" value="THAP DOMAIN PROTEIN"/>
    <property type="match status" value="1"/>
</dbReference>
<evidence type="ECO:0000256" key="1">
    <source>
        <dbReference type="ARBA" id="ARBA00001968"/>
    </source>
</evidence>
<keyword evidence="11" id="KW-1185">Reference proteome</keyword>
<feature type="region of interest" description="Disordered" evidence="8">
    <location>
        <begin position="130"/>
        <end position="161"/>
    </location>
</feature>
<evidence type="ECO:0000256" key="4">
    <source>
        <dbReference type="ARBA" id="ARBA00022833"/>
    </source>
</evidence>
<dbReference type="EMBL" id="CALNXK010000159">
    <property type="protein sequence ID" value="CAH3170887.1"/>
    <property type="molecule type" value="Genomic_DNA"/>
</dbReference>
<evidence type="ECO:0000313" key="11">
    <source>
        <dbReference type="Proteomes" id="UP001159405"/>
    </source>
</evidence>
<feature type="coiled-coil region" evidence="7">
    <location>
        <begin position="170"/>
        <end position="204"/>
    </location>
</feature>
<dbReference type="InterPro" id="IPR006612">
    <property type="entry name" value="THAP_Znf"/>
</dbReference>
<evidence type="ECO:0000256" key="8">
    <source>
        <dbReference type="SAM" id="MobiDB-lite"/>
    </source>
</evidence>
<feature type="domain" description="THAP-type" evidence="9">
    <location>
        <begin position="1"/>
        <end position="83"/>
    </location>
</feature>
<name>A0ABN8QYV4_9CNID</name>
<dbReference type="PANTHER" id="PTHR23080:SF133">
    <property type="entry name" value="SI:CH211-262I1.5-RELATED"/>
    <property type="match status" value="1"/>
</dbReference>
<gene>
    <name evidence="10" type="ORF">PLOB_00011035</name>
</gene>
<accession>A0ABN8QYV4</accession>
<evidence type="ECO:0000313" key="10">
    <source>
        <dbReference type="EMBL" id="CAH3170887.1"/>
    </source>
</evidence>
<dbReference type="InterPro" id="IPR027806">
    <property type="entry name" value="HARBI1_dom"/>
</dbReference>
<keyword evidence="5 6" id="KW-0238">DNA-binding</keyword>
<dbReference type="SMART" id="SM00692">
    <property type="entry name" value="DM3"/>
    <property type="match status" value="1"/>
</dbReference>
<feature type="compositionally biased region" description="Polar residues" evidence="8">
    <location>
        <begin position="130"/>
        <end position="148"/>
    </location>
</feature>
<evidence type="ECO:0000256" key="5">
    <source>
        <dbReference type="ARBA" id="ARBA00023125"/>
    </source>
</evidence>
<evidence type="ECO:0000256" key="3">
    <source>
        <dbReference type="ARBA" id="ARBA00022771"/>
    </source>
</evidence>
<evidence type="ECO:0000256" key="2">
    <source>
        <dbReference type="ARBA" id="ARBA00022723"/>
    </source>
</evidence>
<comment type="caution">
    <text evidence="10">The sequence shown here is derived from an EMBL/GenBank/DDBJ whole genome shotgun (WGS) entry which is preliminary data.</text>
</comment>
<dbReference type="InterPro" id="IPR038441">
    <property type="entry name" value="THAP_Znf_sf"/>
</dbReference>
<dbReference type="Pfam" id="PF05485">
    <property type="entry name" value="THAP"/>
    <property type="match status" value="1"/>
</dbReference>
<keyword evidence="4" id="KW-0862">Zinc</keyword>
<organism evidence="10 11">
    <name type="scientific">Porites lobata</name>
    <dbReference type="NCBI Taxonomy" id="104759"/>
    <lineage>
        <taxon>Eukaryota</taxon>
        <taxon>Metazoa</taxon>
        <taxon>Cnidaria</taxon>
        <taxon>Anthozoa</taxon>
        <taxon>Hexacorallia</taxon>
        <taxon>Scleractinia</taxon>
        <taxon>Fungiina</taxon>
        <taxon>Poritidae</taxon>
        <taxon>Porites</taxon>
    </lineage>
</organism>
<keyword evidence="3 6" id="KW-0863">Zinc-finger</keyword>
<dbReference type="Pfam" id="PF13359">
    <property type="entry name" value="DDE_Tnp_4"/>
    <property type="match status" value="1"/>
</dbReference>
<keyword evidence="2" id="KW-0479">Metal-binding</keyword>
<evidence type="ECO:0000256" key="7">
    <source>
        <dbReference type="SAM" id="Coils"/>
    </source>
</evidence>
<proteinExistence type="predicted"/>
<dbReference type="SMART" id="SM00980">
    <property type="entry name" value="THAP"/>
    <property type="match status" value="1"/>
</dbReference>
<comment type="cofactor">
    <cofactor evidence="1">
        <name>a divalent metal cation</name>
        <dbReference type="ChEBI" id="CHEBI:60240"/>
    </cofactor>
</comment>
<protein>
    <recommendedName>
        <fullName evidence="9">THAP-type domain-containing protein</fullName>
    </recommendedName>
</protein>
<evidence type="ECO:0000256" key="6">
    <source>
        <dbReference type="PROSITE-ProRule" id="PRU00309"/>
    </source>
</evidence>
<dbReference type="Gene3D" id="6.20.210.20">
    <property type="entry name" value="THAP domain"/>
    <property type="match status" value="1"/>
</dbReference>
<reference evidence="10 11" key="1">
    <citation type="submission" date="2022-05" db="EMBL/GenBank/DDBJ databases">
        <authorList>
            <consortium name="Genoscope - CEA"/>
            <person name="William W."/>
        </authorList>
    </citation>
    <scope>NUCLEOTIDE SEQUENCE [LARGE SCALE GENOMIC DNA]</scope>
</reference>